<keyword evidence="1" id="KW-0472">Membrane</keyword>
<comment type="caution">
    <text evidence="2">The sequence shown here is derived from an EMBL/GenBank/DDBJ whole genome shotgun (WGS) entry which is preliminary data.</text>
</comment>
<name>A0A2W5NIN5_VARPD</name>
<feature type="transmembrane region" description="Helical" evidence="1">
    <location>
        <begin position="45"/>
        <end position="67"/>
    </location>
</feature>
<evidence type="ECO:0000256" key="1">
    <source>
        <dbReference type="SAM" id="Phobius"/>
    </source>
</evidence>
<protein>
    <submittedName>
        <fullName evidence="2">Uncharacterized protein</fullName>
    </submittedName>
</protein>
<organism evidence="2 3">
    <name type="scientific">Variovorax paradoxus</name>
    <dbReference type="NCBI Taxonomy" id="34073"/>
    <lineage>
        <taxon>Bacteria</taxon>
        <taxon>Pseudomonadati</taxon>
        <taxon>Pseudomonadota</taxon>
        <taxon>Betaproteobacteria</taxon>
        <taxon>Burkholderiales</taxon>
        <taxon>Comamonadaceae</taxon>
        <taxon>Variovorax</taxon>
    </lineage>
</organism>
<feature type="transmembrane region" description="Helical" evidence="1">
    <location>
        <begin position="21"/>
        <end position="39"/>
    </location>
</feature>
<dbReference type="Proteomes" id="UP000249135">
    <property type="component" value="Unassembled WGS sequence"/>
</dbReference>
<accession>A0A2W5NIN5</accession>
<dbReference type="AlphaFoldDB" id="A0A2W5NIN5"/>
<proteinExistence type="predicted"/>
<dbReference type="EMBL" id="QFPP01000996">
    <property type="protein sequence ID" value="PZQ53361.1"/>
    <property type="molecule type" value="Genomic_DNA"/>
</dbReference>
<evidence type="ECO:0000313" key="2">
    <source>
        <dbReference type="EMBL" id="PZQ53361.1"/>
    </source>
</evidence>
<sequence length="73" mass="7917">MVEPIPVPTASKKKRHWIENLTWVLIYGGLLTMVLGIATGRNDEATGWAIAVPGGLAAAIGFVLIYVRSRMKP</sequence>
<evidence type="ECO:0000313" key="3">
    <source>
        <dbReference type="Proteomes" id="UP000249135"/>
    </source>
</evidence>
<gene>
    <name evidence="2" type="ORF">DI563_33185</name>
</gene>
<keyword evidence="1" id="KW-0812">Transmembrane</keyword>
<reference evidence="2 3" key="1">
    <citation type="submission" date="2017-08" db="EMBL/GenBank/DDBJ databases">
        <title>Infants hospitalized years apart are colonized by the same room-sourced microbial strains.</title>
        <authorList>
            <person name="Brooks B."/>
            <person name="Olm M.R."/>
            <person name="Firek B.A."/>
            <person name="Baker R."/>
            <person name="Thomas B.C."/>
            <person name="Morowitz M.J."/>
            <person name="Banfield J.F."/>
        </authorList>
    </citation>
    <scope>NUCLEOTIDE SEQUENCE [LARGE SCALE GENOMIC DNA]</scope>
    <source>
        <strain evidence="2">S2_005_003_R2_41</strain>
    </source>
</reference>
<keyword evidence="1" id="KW-1133">Transmembrane helix</keyword>